<evidence type="ECO:0000256" key="1">
    <source>
        <dbReference type="SAM" id="Phobius"/>
    </source>
</evidence>
<comment type="caution">
    <text evidence="2">The sequence shown here is derived from an EMBL/GenBank/DDBJ whole genome shotgun (WGS) entry which is preliminary data.</text>
</comment>
<protein>
    <submittedName>
        <fullName evidence="2">Uncharacterized protein</fullName>
    </submittedName>
</protein>
<feature type="transmembrane region" description="Helical" evidence="1">
    <location>
        <begin position="45"/>
        <end position="64"/>
    </location>
</feature>
<accession>A0AAN7SNV1</accession>
<dbReference type="EMBL" id="JARPUR010000006">
    <property type="protein sequence ID" value="KAK4874395.1"/>
    <property type="molecule type" value="Genomic_DNA"/>
</dbReference>
<gene>
    <name evidence="2" type="ORF">RN001_013755</name>
</gene>
<evidence type="ECO:0000313" key="2">
    <source>
        <dbReference type="EMBL" id="KAK4874395.1"/>
    </source>
</evidence>
<reference evidence="3" key="1">
    <citation type="submission" date="2023-01" db="EMBL/GenBank/DDBJ databases">
        <title>Key to firefly adult light organ development and bioluminescence: homeobox transcription factors regulate luciferase expression and transportation to peroxisome.</title>
        <authorList>
            <person name="Fu X."/>
        </authorList>
    </citation>
    <scope>NUCLEOTIDE SEQUENCE [LARGE SCALE GENOMIC DNA]</scope>
</reference>
<keyword evidence="1" id="KW-1133">Transmembrane helix</keyword>
<keyword evidence="1" id="KW-0812">Transmembrane</keyword>
<keyword evidence="3" id="KW-1185">Reference proteome</keyword>
<evidence type="ECO:0000313" key="3">
    <source>
        <dbReference type="Proteomes" id="UP001353858"/>
    </source>
</evidence>
<dbReference type="AlphaFoldDB" id="A0AAN7SNV1"/>
<keyword evidence="1" id="KW-0472">Membrane</keyword>
<name>A0AAN7SNV1_9COLE</name>
<organism evidence="2 3">
    <name type="scientific">Aquatica leii</name>
    <dbReference type="NCBI Taxonomy" id="1421715"/>
    <lineage>
        <taxon>Eukaryota</taxon>
        <taxon>Metazoa</taxon>
        <taxon>Ecdysozoa</taxon>
        <taxon>Arthropoda</taxon>
        <taxon>Hexapoda</taxon>
        <taxon>Insecta</taxon>
        <taxon>Pterygota</taxon>
        <taxon>Neoptera</taxon>
        <taxon>Endopterygota</taxon>
        <taxon>Coleoptera</taxon>
        <taxon>Polyphaga</taxon>
        <taxon>Elateriformia</taxon>
        <taxon>Elateroidea</taxon>
        <taxon>Lampyridae</taxon>
        <taxon>Luciolinae</taxon>
        <taxon>Aquatica</taxon>
    </lineage>
</organism>
<dbReference type="Proteomes" id="UP001353858">
    <property type="component" value="Unassembled WGS sequence"/>
</dbReference>
<sequence>MTYFDSSSQGTMMDIKPKKYFRLERLCLQHGGVSIDGFNGWMYRIYSTIVLMFFVGLYPILLLIDLIKQDNFNEVVAGWFYGLGIVMEALKLMEQHIQAKMSLELSMCDGETYLAKSRYIMGQNQVSFLQLPTEDSPEFEAIARVHTDDDDNTYGQKLIHLNGLVC</sequence>
<proteinExistence type="predicted"/>